<protein>
    <recommendedName>
        <fullName evidence="3">Site-specific integrase</fullName>
    </recommendedName>
</protein>
<evidence type="ECO:0000313" key="1">
    <source>
        <dbReference type="EMBL" id="WBM80175.1"/>
    </source>
</evidence>
<organism evidence="1 2">
    <name type="scientific">Cryobacterium breve</name>
    <dbReference type="NCBI Taxonomy" id="1259258"/>
    <lineage>
        <taxon>Bacteria</taxon>
        <taxon>Bacillati</taxon>
        <taxon>Actinomycetota</taxon>
        <taxon>Actinomycetes</taxon>
        <taxon>Micrococcales</taxon>
        <taxon>Microbacteriaceae</taxon>
        <taxon>Cryobacterium</taxon>
    </lineage>
</organism>
<dbReference type="RefSeq" id="WP_281534805.1">
    <property type="nucleotide sequence ID" value="NZ_CP075584.1"/>
</dbReference>
<name>A0ABY7NCD5_9MICO</name>
<gene>
    <name evidence="1" type="ORF">KIV56_00880</name>
</gene>
<sequence>MRATLPETPHIRPLVISENGLVVTHTSENDAKSRVYDFSALADSSALALDLAAIMARKVRPTGQWRSLLTSKQGWESMKSFATFLADQELAQGGLSDVTSTMWRAWCLSLPDNTGGRRYARVLRSVLIDCAEIADSLRDLLSERSIKDVAVEQSYSDFDLNARSRAAREIFRAAEQRIEMNAKILNMHRSGHKWTNQNDKLLADALESIGRSGDVPVIFDSKNVRNVQYRYVRALGGEDCDHTWKRLFLDVGEAAALAFLIAECSGWNMTTISELNVPERVSTASDRVIHRVTLVKRRRSRPDVYETRNIESPDAKSLGRLLSRAAAATTPAREFLDSLGVHSDRLIISRVNRVLTPSDRASVVRFGISRTNQRAFKDATGLALNFRRIRKAVNTRSIRGPNQNTQATHDRVYVSPDRDAQKLWAGVIAAGVNAAITDAEHAVLATITKRNEERGRDTVTAACTDDTHSPFEEAGVACRASFLLCLACPNAIIMPKHRGRIAYLHQALRELRNVLDSATWQTQWLQHFNRLEHVRTQFCTDAEWKDALASVSALDAAVVNHLLRGRLEL</sequence>
<keyword evidence="2" id="KW-1185">Reference proteome</keyword>
<proteinExistence type="predicted"/>
<evidence type="ECO:0008006" key="3">
    <source>
        <dbReference type="Google" id="ProtNLM"/>
    </source>
</evidence>
<accession>A0ABY7NCD5</accession>
<evidence type="ECO:0000313" key="2">
    <source>
        <dbReference type="Proteomes" id="UP001212421"/>
    </source>
</evidence>
<dbReference type="Proteomes" id="UP001212421">
    <property type="component" value="Chromosome"/>
</dbReference>
<reference evidence="1 2" key="1">
    <citation type="submission" date="2021-05" db="EMBL/GenBank/DDBJ databases">
        <authorList>
            <person name="Kumar R."/>
            <person name="Kumar A."/>
            <person name="Mukhia S."/>
        </authorList>
    </citation>
    <scope>NUCLEOTIDE SEQUENCE [LARGE SCALE GENOMIC DNA]</scope>
    <source>
        <strain evidence="1 2">ERMR7:08</strain>
    </source>
</reference>
<dbReference type="EMBL" id="CP075584">
    <property type="protein sequence ID" value="WBM80175.1"/>
    <property type="molecule type" value="Genomic_DNA"/>
</dbReference>